<organism evidence="3 4">
    <name type="scientific">Mycolicibacterium porcinum</name>
    <dbReference type="NCBI Taxonomy" id="39693"/>
    <lineage>
        <taxon>Bacteria</taxon>
        <taxon>Bacillati</taxon>
        <taxon>Actinomycetota</taxon>
        <taxon>Actinomycetes</taxon>
        <taxon>Mycobacteriales</taxon>
        <taxon>Mycobacteriaceae</taxon>
        <taxon>Mycolicibacterium</taxon>
    </lineage>
</organism>
<accession>A0ABV3VN28</accession>
<keyword evidence="4" id="KW-1185">Reference proteome</keyword>
<dbReference type="Pfam" id="PF10935">
    <property type="entry name" value="DUF2637"/>
    <property type="match status" value="1"/>
</dbReference>
<feature type="compositionally biased region" description="Pro residues" evidence="1">
    <location>
        <begin position="12"/>
        <end position="24"/>
    </location>
</feature>
<dbReference type="InterPro" id="IPR021235">
    <property type="entry name" value="DUF2637"/>
</dbReference>
<comment type="caution">
    <text evidence="3">The sequence shown here is derived from an EMBL/GenBank/DDBJ whole genome shotgun (WGS) entry which is preliminary data.</text>
</comment>
<gene>
    <name evidence="3" type="ORF">ABFW12_31585</name>
</gene>
<feature type="region of interest" description="Disordered" evidence="1">
    <location>
        <begin position="1"/>
        <end position="32"/>
    </location>
</feature>
<dbReference type="EMBL" id="JBDLOU010000118">
    <property type="protein sequence ID" value="MEX3742793.1"/>
    <property type="molecule type" value="Genomic_DNA"/>
</dbReference>
<feature type="transmembrane region" description="Helical" evidence="2">
    <location>
        <begin position="178"/>
        <end position="201"/>
    </location>
</feature>
<feature type="transmembrane region" description="Helical" evidence="2">
    <location>
        <begin position="73"/>
        <end position="92"/>
    </location>
</feature>
<reference evidence="3 4" key="1">
    <citation type="submission" date="2024-04" db="EMBL/GenBank/DDBJ databases">
        <title>Genomic Markers of Mycobacteria.</title>
        <authorList>
            <person name="Soliman M.S."/>
            <person name="Elkholy A."/>
            <person name="Soliman N.S."/>
            <person name="Abbas A."/>
            <person name="Khayrat S."/>
            <person name="Shawky S."/>
        </authorList>
    </citation>
    <scope>NUCLEOTIDE SEQUENCE [LARGE SCALE GENOMIC DNA]</scope>
    <source>
        <strain evidence="3 4">Egy-CU-AM5</strain>
    </source>
</reference>
<protein>
    <submittedName>
        <fullName evidence="3">DUF2637 domain-containing protein</fullName>
    </submittedName>
</protein>
<keyword evidence="2" id="KW-1133">Transmembrane helix</keyword>
<keyword evidence="2" id="KW-0472">Membrane</keyword>
<proteinExistence type="predicted"/>
<name>A0ABV3VN28_9MYCO</name>
<evidence type="ECO:0000256" key="1">
    <source>
        <dbReference type="SAM" id="MobiDB-lite"/>
    </source>
</evidence>
<dbReference type="RefSeq" id="WP_368574484.1">
    <property type="nucleotide sequence ID" value="NZ_JBDLOU010000118.1"/>
</dbReference>
<dbReference type="Proteomes" id="UP001558474">
    <property type="component" value="Unassembled WGS sequence"/>
</dbReference>
<keyword evidence="2" id="KW-0812">Transmembrane</keyword>
<feature type="compositionally biased region" description="Basic and acidic residues" evidence="1">
    <location>
        <begin position="1"/>
        <end position="11"/>
    </location>
</feature>
<sequence>MTITVDNHRPAPAEPEPQPTPNPAPAGGQTQTTPGLFARLRVALRPDHSQPTPPAPLTPEQQRAARQLRLVKIARPSAFVINAVIMLASFAVSFNTQRDLAERLGWSHSLSWQFPVIIDGFIFLATLTLIAFAGYDSQKKDRFFVWGVLAFFSVISVSANVIHALLPDLIGQQGHVGLQGYLAAVLSCIPPLALLAATHILGMLWKFSPEELPIVSLATENAAPSLTDPQQDVAAEVAARLHAAGKCAGQSRDAIAAVIRILYSPSRSAMSLRQIGRQVDLGPDAVSRIEGHTEELFRGTLAA</sequence>
<evidence type="ECO:0000256" key="2">
    <source>
        <dbReference type="SAM" id="Phobius"/>
    </source>
</evidence>
<feature type="transmembrane region" description="Helical" evidence="2">
    <location>
        <begin position="144"/>
        <end position="166"/>
    </location>
</feature>
<feature type="transmembrane region" description="Helical" evidence="2">
    <location>
        <begin position="112"/>
        <end position="132"/>
    </location>
</feature>
<evidence type="ECO:0000313" key="4">
    <source>
        <dbReference type="Proteomes" id="UP001558474"/>
    </source>
</evidence>
<evidence type="ECO:0000313" key="3">
    <source>
        <dbReference type="EMBL" id="MEX3742793.1"/>
    </source>
</evidence>